<dbReference type="HOGENOM" id="CLU_3377122_0_0_1"/>
<evidence type="ECO:0000313" key="1">
    <source>
        <dbReference type="EMBL" id="EXA35929.1"/>
    </source>
</evidence>
<dbReference type="EMBL" id="JH650977">
    <property type="protein sequence ID" value="EXA35929.1"/>
    <property type="molecule type" value="Genomic_DNA"/>
</dbReference>
<organism evidence="1">
    <name type="scientific">Fusarium oxysporum f. sp. pisi HDV247</name>
    <dbReference type="NCBI Taxonomy" id="1080344"/>
    <lineage>
        <taxon>Eukaryota</taxon>
        <taxon>Fungi</taxon>
        <taxon>Dikarya</taxon>
        <taxon>Ascomycota</taxon>
        <taxon>Pezizomycotina</taxon>
        <taxon>Sordariomycetes</taxon>
        <taxon>Hypocreomycetidae</taxon>
        <taxon>Hypocreales</taxon>
        <taxon>Nectriaceae</taxon>
        <taxon>Fusarium</taxon>
        <taxon>Fusarium oxysporum species complex</taxon>
    </lineage>
</organism>
<proteinExistence type="predicted"/>
<reference evidence="1" key="2">
    <citation type="submission" date="2012-05" db="EMBL/GenBank/DDBJ databases">
        <title>Annotation of the Genome Sequence of Fusarium oxysporum HDV247.</title>
        <authorList>
            <consortium name="The Broad Institute Genomics Platform"/>
            <person name="Ma L.-J."/>
            <person name="Corby-Kistler H."/>
            <person name="Broz K."/>
            <person name="Gale L.R."/>
            <person name="Jonkers W."/>
            <person name="O'Donnell K."/>
            <person name="Ploetz R."/>
            <person name="Steinberg C."/>
            <person name="Schwartz D.C."/>
            <person name="VanEtten H."/>
            <person name="Zhou S."/>
            <person name="Young S.K."/>
            <person name="Zeng Q."/>
            <person name="Gargeya S."/>
            <person name="Fitzgerald M."/>
            <person name="Abouelleil A."/>
            <person name="Alvarado L."/>
            <person name="Chapman S.B."/>
            <person name="Gainer-Dewar J."/>
            <person name="Goldberg J."/>
            <person name="Griggs A."/>
            <person name="Gujja S."/>
            <person name="Hansen M."/>
            <person name="Howarth C."/>
            <person name="Imamovic A."/>
            <person name="Ireland A."/>
            <person name="Larimer J."/>
            <person name="McCowan C."/>
            <person name="Murphy C."/>
            <person name="Pearson M."/>
            <person name="Poon T.W."/>
            <person name="Priest M."/>
            <person name="Roberts A."/>
            <person name="Saif S."/>
            <person name="Shea T."/>
            <person name="Sykes S."/>
            <person name="Wortman J."/>
            <person name="Nusbaum C."/>
            <person name="Birren B."/>
        </authorList>
    </citation>
    <scope>NUCLEOTIDE SEQUENCE</scope>
    <source>
        <strain evidence="1">HDV247</strain>
    </source>
</reference>
<protein>
    <submittedName>
        <fullName evidence="1">Uncharacterized protein</fullName>
    </submittedName>
</protein>
<reference evidence="1" key="1">
    <citation type="submission" date="2011-10" db="EMBL/GenBank/DDBJ databases">
        <title>The Genome Sequence of Fusarium oxysporum HDV247.</title>
        <authorList>
            <consortium name="The Broad Institute Genome Sequencing Platform"/>
            <person name="Ma L.-J."/>
            <person name="Gale L.R."/>
            <person name="Schwartz D.C."/>
            <person name="Zhou S."/>
            <person name="Corby-Kistler H."/>
            <person name="Young S.K."/>
            <person name="Zeng Q."/>
            <person name="Gargeya S."/>
            <person name="Fitzgerald M."/>
            <person name="Haas B."/>
            <person name="Abouelleil A."/>
            <person name="Alvarado L."/>
            <person name="Arachchi H.M."/>
            <person name="Berlin A."/>
            <person name="Brown A."/>
            <person name="Chapman S.B."/>
            <person name="Chen Z."/>
            <person name="Dunbar C."/>
            <person name="Freedman E."/>
            <person name="Gearin G."/>
            <person name="Goldberg J."/>
            <person name="Griggs A."/>
            <person name="Gujja S."/>
            <person name="Heiman D."/>
            <person name="Howarth C."/>
            <person name="Larson L."/>
            <person name="Lui A."/>
            <person name="MacDonald P.J.P."/>
            <person name="Montmayeur A."/>
            <person name="Murphy C."/>
            <person name="Neiman D."/>
            <person name="Pearson M."/>
            <person name="Priest M."/>
            <person name="Roberts A."/>
            <person name="Saif S."/>
            <person name="Shea T."/>
            <person name="Shenoy N."/>
            <person name="Sisk P."/>
            <person name="Stolte C."/>
            <person name="Sykes S."/>
            <person name="Wortman J."/>
            <person name="Nusbaum C."/>
            <person name="Birren B."/>
        </authorList>
    </citation>
    <scope>NUCLEOTIDE SEQUENCE [LARGE SCALE GENOMIC DNA]</scope>
    <source>
        <strain evidence="1">HDV247</strain>
    </source>
</reference>
<name>W9NST9_FUSOX</name>
<dbReference type="Proteomes" id="UP000030751">
    <property type="component" value="Unassembled WGS sequence"/>
</dbReference>
<sequence length="34" mass="3592">MATIIASVATYADIMYATETSQLVGALCNTIKAR</sequence>
<dbReference type="AlphaFoldDB" id="W9NST9"/>
<accession>W9NST9</accession>
<gene>
    <name evidence="1" type="ORF">FOVG_13046</name>
</gene>